<accession>A0AC34QAV8</accession>
<organism evidence="1 2">
    <name type="scientific">Panagrolaimus sp. JU765</name>
    <dbReference type="NCBI Taxonomy" id="591449"/>
    <lineage>
        <taxon>Eukaryota</taxon>
        <taxon>Metazoa</taxon>
        <taxon>Ecdysozoa</taxon>
        <taxon>Nematoda</taxon>
        <taxon>Chromadorea</taxon>
        <taxon>Rhabditida</taxon>
        <taxon>Tylenchina</taxon>
        <taxon>Panagrolaimomorpha</taxon>
        <taxon>Panagrolaimoidea</taxon>
        <taxon>Panagrolaimidae</taxon>
        <taxon>Panagrolaimus</taxon>
    </lineage>
</organism>
<reference evidence="2" key="1">
    <citation type="submission" date="2022-11" db="UniProtKB">
        <authorList>
            <consortium name="WormBaseParasite"/>
        </authorList>
    </citation>
    <scope>IDENTIFICATION</scope>
</reference>
<proteinExistence type="predicted"/>
<evidence type="ECO:0000313" key="1">
    <source>
        <dbReference type="Proteomes" id="UP000887576"/>
    </source>
</evidence>
<name>A0AC34QAV8_9BILA</name>
<protein>
    <submittedName>
        <fullName evidence="2">Uncharacterized protein</fullName>
    </submittedName>
</protein>
<dbReference type="Proteomes" id="UP000887576">
    <property type="component" value="Unplaced"/>
</dbReference>
<evidence type="ECO:0000313" key="2">
    <source>
        <dbReference type="WBParaSite" id="JU765_v2.g14606.t1"/>
    </source>
</evidence>
<sequence>MSVADTVAAWIQLLAKLSNYSGTVLELTAVVFLIREQTDQRSPLKSAYFVVFIVGSILDASTNVSWVAQGIWYDSSIFIRALTNVIMWYGGIFIGTWNTVLAANRCAAMAFSNLYSRLDSGRYLLATVAFLFLFPIILHSYSLVDLDCRLFQFDARCQAYIIRTQSIVTILNCAQAILALLFCIYGVHKSNFVTGAVNAKGKTSKKAKLQFRLLLQSLLTSLLLILVCILQALAVFFERGTSSFWIIRGSADIVFAVFHYSSLFVFFFASSSFRRGYLRFYKINRIPFIKVGSETESKQSKIPEKSFAPPMIRQTSAAIRVT</sequence>
<dbReference type="WBParaSite" id="JU765_v2.g14606.t1">
    <property type="protein sequence ID" value="JU765_v2.g14606.t1"/>
    <property type="gene ID" value="JU765_v2.g14606"/>
</dbReference>